<protein>
    <submittedName>
        <fullName evidence="1">Uncharacterized protein</fullName>
    </submittedName>
</protein>
<dbReference type="AlphaFoldDB" id="A0A0M8ZVP0"/>
<evidence type="ECO:0000313" key="1">
    <source>
        <dbReference type="EMBL" id="KOX72080.1"/>
    </source>
</evidence>
<organism evidence="1 2">
    <name type="scientific">Melipona quadrifasciata</name>
    <dbReference type="NCBI Taxonomy" id="166423"/>
    <lineage>
        <taxon>Eukaryota</taxon>
        <taxon>Metazoa</taxon>
        <taxon>Ecdysozoa</taxon>
        <taxon>Arthropoda</taxon>
        <taxon>Hexapoda</taxon>
        <taxon>Insecta</taxon>
        <taxon>Pterygota</taxon>
        <taxon>Neoptera</taxon>
        <taxon>Endopterygota</taxon>
        <taxon>Hymenoptera</taxon>
        <taxon>Apocrita</taxon>
        <taxon>Aculeata</taxon>
        <taxon>Apoidea</taxon>
        <taxon>Anthophila</taxon>
        <taxon>Apidae</taxon>
        <taxon>Melipona</taxon>
    </lineage>
</organism>
<accession>A0A0M8ZVP0</accession>
<evidence type="ECO:0000313" key="2">
    <source>
        <dbReference type="Proteomes" id="UP000053105"/>
    </source>
</evidence>
<proteinExistence type="predicted"/>
<dbReference type="Proteomes" id="UP000053105">
    <property type="component" value="Unassembled WGS sequence"/>
</dbReference>
<gene>
    <name evidence="1" type="ORF">WN51_00941</name>
</gene>
<reference evidence="1 2" key="1">
    <citation type="submission" date="2015-07" db="EMBL/GenBank/DDBJ databases">
        <title>The genome of Melipona quadrifasciata.</title>
        <authorList>
            <person name="Pan H."/>
            <person name="Kapheim K."/>
        </authorList>
    </citation>
    <scope>NUCLEOTIDE SEQUENCE [LARGE SCALE GENOMIC DNA]</scope>
    <source>
        <strain evidence="1">0111107301</strain>
        <tissue evidence="1">Whole body</tissue>
    </source>
</reference>
<name>A0A0M8ZVP0_9HYME</name>
<sequence length="72" mass="8045">MVCDNWERESNLQVNLLGNSFNGEKRGKVPPRLVEDDSIGASLHAAGALHSPTTSLKFKEPNNFFFANTRRN</sequence>
<dbReference type="EMBL" id="KQ435824">
    <property type="protein sequence ID" value="KOX72080.1"/>
    <property type="molecule type" value="Genomic_DNA"/>
</dbReference>
<keyword evidence="2" id="KW-1185">Reference proteome</keyword>